<dbReference type="AlphaFoldDB" id="A0A1P8K0Q1"/>
<evidence type="ECO:0000313" key="2">
    <source>
        <dbReference type="Proteomes" id="UP000186609"/>
    </source>
</evidence>
<proteinExistence type="predicted"/>
<evidence type="ECO:0000313" key="1">
    <source>
        <dbReference type="EMBL" id="APW39521.1"/>
    </source>
</evidence>
<organism evidence="1 2">
    <name type="scientific">Rhodoferax koreensis</name>
    <dbReference type="NCBI Taxonomy" id="1842727"/>
    <lineage>
        <taxon>Bacteria</taxon>
        <taxon>Pseudomonadati</taxon>
        <taxon>Pseudomonadota</taxon>
        <taxon>Betaproteobacteria</taxon>
        <taxon>Burkholderiales</taxon>
        <taxon>Comamonadaceae</taxon>
        <taxon>Rhodoferax</taxon>
    </lineage>
</organism>
<dbReference type="STRING" id="1842727.RD110_21785"/>
<dbReference type="EMBL" id="CP019236">
    <property type="protein sequence ID" value="APW39521.1"/>
    <property type="molecule type" value="Genomic_DNA"/>
</dbReference>
<reference evidence="1 2" key="1">
    <citation type="submission" date="2017-01" db="EMBL/GenBank/DDBJ databases">
        <authorList>
            <person name="Mah S.A."/>
            <person name="Swanson W.J."/>
            <person name="Moy G.W."/>
            <person name="Vacquier V.D."/>
        </authorList>
    </citation>
    <scope>NUCLEOTIDE SEQUENCE [LARGE SCALE GENOMIC DNA]</scope>
    <source>
        <strain evidence="1 2">DCY110</strain>
    </source>
</reference>
<dbReference type="OrthoDB" id="8689649at2"/>
<dbReference type="Proteomes" id="UP000186609">
    <property type="component" value="Chromosome"/>
</dbReference>
<dbReference type="KEGG" id="rhy:RD110_21785"/>
<keyword evidence="2" id="KW-1185">Reference proteome</keyword>
<protein>
    <submittedName>
        <fullName evidence="1">Uncharacterized protein</fullName>
    </submittedName>
</protein>
<dbReference type="RefSeq" id="WP_076201953.1">
    <property type="nucleotide sequence ID" value="NZ_CP019236.1"/>
</dbReference>
<gene>
    <name evidence="1" type="ORF">RD110_21785</name>
</gene>
<name>A0A1P8K0Q1_9BURK</name>
<sequence>MTSNANNHSIAIGKYLVSPFSRQLADGQYAASVSIRSGRGSASTDRVMRFKGSFFSENAAHLYAREQGLVWVSESRQPAASRMSLAC</sequence>
<accession>A0A1P8K0Q1</accession>